<dbReference type="PANTHER" id="PTHR39207:SF1">
    <property type="entry name" value="ALPHA-GLUCURONIDASE A"/>
    <property type="match status" value="1"/>
</dbReference>
<dbReference type="GO" id="GO:0045493">
    <property type="term" value="P:xylan catabolic process"/>
    <property type="evidence" value="ECO:0007669"/>
    <property type="project" value="UniProtKB-KW"/>
</dbReference>
<keyword evidence="10" id="KW-0472">Membrane</keyword>
<sequence>MSLFCSFDNNLYLEILNLHFSLIYLVTNYLPLSNHTIIKYYDYMSRTKAIFLFFMLQITLVFAQSPPGYDLWLGYSEIEEPALLKEYQNTFKSIYFQNGNEMLHAAERELTTGIKKMLRKLPDFEKLRNSENTVVIAKKSNLESSLLKRLAFDFDQLGADGFVIKTVLFERKQVLIVTANEDIGILYGVFGLLNLMQQRESLKHIMLSDAPKVNIRMLNHWDNLDRTVERGYAGFSLWNWQKLPEYIDQRYIDYARANASIGINAVSLTNVNANALILTPAYLEKVQALAKVFRPYGIKIYLTARFSAPIEIGGLETADPLDLNVQNWWHGKVKEIYDYIPDFGGFLVKANSEGQPGPQNYGRSHVDGANMMAMALEPFGGNVIWRAFVYSEHDTSDRAKQAYTQFVPFDGKFRDNVLVQTKNGAIDFQPREPFHPMFGAMPKTPLMMEFQITQEYLGFSTHLVFLPKLFEEVLHSDTYSKGKGSTVAKVIAGSLNQKKLTGMAGVANIGTDLNWTGHPFAQANWYGFGRMAWDPYLDSETIANEWIKATYSQNPNFITAIKSMMLTSREAVVNYMNPLGLHHIFDTGHHYGPGPWVSELSRPEWNPVYYHKADEKGIGFNRTPSGSDATAQYAPELAKIFNDPKTCPEEYLLWFHHLPWDYKLKNGHTLWDGLALKYQQGVDQVKTMIVTWDDSKQYITPEQHNEVRMLLQIQLREAKWWRDACLLYFQTFSKQALPEGVNKPTKTLAYYKSLKFPFAPGIRPQWH</sequence>
<evidence type="ECO:0000256" key="4">
    <source>
        <dbReference type="ARBA" id="ARBA00023277"/>
    </source>
</evidence>
<keyword evidence="4 9" id="KW-0119">Carbohydrate metabolism</keyword>
<dbReference type="InterPro" id="IPR029018">
    <property type="entry name" value="Hex-like_dom2"/>
</dbReference>
<name>A0A1G9S4L0_9FLAO</name>
<evidence type="ECO:0000256" key="2">
    <source>
        <dbReference type="ARBA" id="ARBA00022651"/>
    </source>
</evidence>
<evidence type="ECO:0000256" key="8">
    <source>
        <dbReference type="PIRSR" id="PIRSR029900-1"/>
    </source>
</evidence>
<dbReference type="EC" id="3.2.1.131" evidence="9"/>
<evidence type="ECO:0000259" key="11">
    <source>
        <dbReference type="Pfam" id="PF03648"/>
    </source>
</evidence>
<dbReference type="AlphaFoldDB" id="A0A1G9S4L0"/>
<dbReference type="InterPro" id="IPR005154">
    <property type="entry name" value="Glyco_hydro_67_aGlcAse_N"/>
</dbReference>
<dbReference type="Pfam" id="PF07488">
    <property type="entry name" value="Glyco_hydro_67M"/>
    <property type="match status" value="1"/>
</dbReference>
<feature type="transmembrane region" description="Helical" evidence="10">
    <location>
        <begin position="12"/>
        <end position="30"/>
    </location>
</feature>
<evidence type="ECO:0000256" key="6">
    <source>
        <dbReference type="ARBA" id="ARBA00023326"/>
    </source>
</evidence>
<feature type="active site" description="Proton acceptor" evidence="8">
    <location>
        <position position="427"/>
    </location>
</feature>
<feature type="domain" description="Glycosyl hydrolase family 67 C-terminal" evidence="12">
    <location>
        <begin position="516"/>
        <end position="740"/>
    </location>
</feature>
<evidence type="ECO:0000313" key="15">
    <source>
        <dbReference type="Proteomes" id="UP000199440"/>
    </source>
</evidence>
<dbReference type="InterPro" id="IPR011395">
    <property type="entry name" value="Glyco_hydro_67_aGlcAse"/>
</dbReference>
<feature type="domain" description="Alpha glucuronidase N-terminal" evidence="11">
    <location>
        <begin position="71"/>
        <end position="191"/>
    </location>
</feature>
<dbReference type="EMBL" id="FNGV01000007">
    <property type="protein sequence ID" value="SDM30332.1"/>
    <property type="molecule type" value="Genomic_DNA"/>
</dbReference>
<dbReference type="Pfam" id="PF03648">
    <property type="entry name" value="Glyco_hydro_67N"/>
    <property type="match status" value="1"/>
</dbReference>
<dbReference type="Proteomes" id="UP000199440">
    <property type="component" value="Unassembled WGS sequence"/>
</dbReference>
<dbReference type="InterPro" id="IPR011099">
    <property type="entry name" value="Glyco_hydro_67_C"/>
</dbReference>
<keyword evidence="5 7" id="KW-0326">Glycosidase</keyword>
<evidence type="ECO:0000256" key="10">
    <source>
        <dbReference type="SAM" id="Phobius"/>
    </source>
</evidence>
<dbReference type="STRING" id="192904.SAMN04488514_107102"/>
<dbReference type="InterPro" id="IPR037054">
    <property type="entry name" value="A-glucoronidase_C_sf"/>
</dbReference>
<keyword evidence="15" id="KW-1185">Reference proteome</keyword>
<protein>
    <recommendedName>
        <fullName evidence="9">Xylan alpha-1,2-glucuronidase</fullName>
        <ecNumber evidence="9">3.2.1.131</ecNumber>
    </recommendedName>
</protein>
<dbReference type="Gene3D" id="3.20.20.80">
    <property type="entry name" value="Glycosidases"/>
    <property type="match status" value="1"/>
</dbReference>
<feature type="transmembrane region" description="Helical" evidence="10">
    <location>
        <begin position="50"/>
        <end position="69"/>
    </location>
</feature>
<dbReference type="InterPro" id="IPR017853">
    <property type="entry name" value="GH"/>
</dbReference>
<evidence type="ECO:0000256" key="1">
    <source>
        <dbReference type="ARBA" id="ARBA00008833"/>
    </source>
</evidence>
<dbReference type="SUPFAM" id="SSF55545">
    <property type="entry name" value="beta-N-acetylhexosaminidase-like domain"/>
    <property type="match status" value="1"/>
</dbReference>
<dbReference type="GO" id="GO:0046559">
    <property type="term" value="F:alpha-glucuronidase activity"/>
    <property type="evidence" value="ECO:0007669"/>
    <property type="project" value="InterPro"/>
</dbReference>
<keyword evidence="10" id="KW-1133">Transmembrane helix</keyword>
<dbReference type="SUPFAM" id="SSF51445">
    <property type="entry name" value="(Trans)glycosidases"/>
    <property type="match status" value="1"/>
</dbReference>
<dbReference type="Gene3D" id="3.30.379.10">
    <property type="entry name" value="Chitobiase/beta-hexosaminidase domain 2-like"/>
    <property type="match status" value="1"/>
</dbReference>
<evidence type="ECO:0000256" key="3">
    <source>
        <dbReference type="ARBA" id="ARBA00022801"/>
    </source>
</evidence>
<dbReference type="Pfam" id="PF07477">
    <property type="entry name" value="Glyco_hydro_67C"/>
    <property type="match status" value="1"/>
</dbReference>
<keyword evidence="2 7" id="KW-0858">Xylan degradation</keyword>
<evidence type="ECO:0000256" key="9">
    <source>
        <dbReference type="RuleBase" id="RU361198"/>
    </source>
</evidence>
<comment type="subunit">
    <text evidence="9">Homodimer.</text>
</comment>
<keyword evidence="3 7" id="KW-0378">Hydrolase</keyword>
<dbReference type="Gene3D" id="3.90.1330.10">
    <property type="entry name" value="Alpha-glucuronidase, C-terminal domain"/>
    <property type="match status" value="1"/>
</dbReference>
<reference evidence="14 15" key="1">
    <citation type="submission" date="2016-10" db="EMBL/GenBank/DDBJ databases">
        <authorList>
            <person name="de Groot N.N."/>
        </authorList>
    </citation>
    <scope>NUCLEOTIDE SEQUENCE [LARGE SCALE GENOMIC DNA]</scope>
    <source>
        <strain evidence="14 15">DSM 19886</strain>
    </source>
</reference>
<keyword evidence="6 9" id="KW-0624">Polysaccharide degradation</keyword>
<dbReference type="PIRSF" id="PIRSF029900">
    <property type="entry name" value="Alpha-glucuronds"/>
    <property type="match status" value="1"/>
</dbReference>
<evidence type="ECO:0000256" key="5">
    <source>
        <dbReference type="ARBA" id="ARBA00023295"/>
    </source>
</evidence>
<feature type="active site" description="Proton donor" evidence="8">
    <location>
        <position position="353"/>
    </location>
</feature>
<keyword evidence="10" id="KW-0812">Transmembrane</keyword>
<feature type="domain" description="Glycosyl hydrolase family 67 catalytic" evidence="13">
    <location>
        <begin position="196"/>
        <end position="515"/>
    </location>
</feature>
<gene>
    <name evidence="14" type="ORF">SAMN04488514_107102</name>
</gene>
<comment type="similarity">
    <text evidence="1 7 9">Belongs to the glycosyl hydrolase 67 family.</text>
</comment>
<evidence type="ECO:0000259" key="12">
    <source>
        <dbReference type="Pfam" id="PF07477"/>
    </source>
</evidence>
<feature type="active site" description="Proton acceptor" evidence="8">
    <location>
        <position position="455"/>
    </location>
</feature>
<dbReference type="InterPro" id="IPR011100">
    <property type="entry name" value="Glyco_hydro_67_cat"/>
</dbReference>
<dbReference type="PANTHER" id="PTHR39207">
    <property type="entry name" value="ALPHA-GLUCURONIDASE A"/>
    <property type="match status" value="1"/>
</dbReference>
<accession>A0A1G9S4L0</accession>
<dbReference type="GO" id="GO:0005576">
    <property type="term" value="C:extracellular region"/>
    <property type="evidence" value="ECO:0007669"/>
    <property type="project" value="InterPro"/>
</dbReference>
<evidence type="ECO:0000259" key="13">
    <source>
        <dbReference type="Pfam" id="PF07488"/>
    </source>
</evidence>
<evidence type="ECO:0000313" key="14">
    <source>
        <dbReference type="EMBL" id="SDM30332.1"/>
    </source>
</evidence>
<comment type="catalytic activity">
    <reaction evidence="9">
        <text>Hydrolysis of (1-&gt;2)-alpha-D-(4-O-methyl)glucuronosyl links in the main chain of hardwood xylans.</text>
        <dbReference type="EC" id="3.2.1.131"/>
    </reaction>
</comment>
<proteinExistence type="inferred from homology"/>
<organism evidence="14 15">
    <name type="scientific">Kriegella aquimaris</name>
    <dbReference type="NCBI Taxonomy" id="192904"/>
    <lineage>
        <taxon>Bacteria</taxon>
        <taxon>Pseudomonadati</taxon>
        <taxon>Bacteroidota</taxon>
        <taxon>Flavobacteriia</taxon>
        <taxon>Flavobacteriales</taxon>
        <taxon>Flavobacteriaceae</taxon>
        <taxon>Kriegella</taxon>
    </lineage>
</organism>
<evidence type="ECO:0000256" key="7">
    <source>
        <dbReference type="PIRNR" id="PIRNR029900"/>
    </source>
</evidence>
<dbReference type="GO" id="GO:0033939">
    <property type="term" value="F:xylan alpha-1,2-glucuronosidase activity"/>
    <property type="evidence" value="ECO:0007669"/>
    <property type="project" value="UniProtKB-EC"/>
</dbReference>